<name>G0N884_CAEBE</name>
<feature type="compositionally biased region" description="Basic residues" evidence="2">
    <location>
        <begin position="444"/>
        <end position="457"/>
    </location>
</feature>
<gene>
    <name evidence="3" type="ORF">CAEBREN_13613</name>
</gene>
<dbReference type="HOGENOM" id="CLU_246683_0_0_1"/>
<feature type="compositionally biased region" description="Basic and acidic residues" evidence="2">
    <location>
        <begin position="1153"/>
        <end position="1170"/>
    </location>
</feature>
<keyword evidence="4" id="KW-1185">Reference proteome</keyword>
<accession>G0N884</accession>
<feature type="compositionally biased region" description="Low complexity" evidence="2">
    <location>
        <begin position="393"/>
        <end position="403"/>
    </location>
</feature>
<sequence>MNPPLPLFAARLCLIAAWMTIFEPKYKKIKRSILEIFVEFSLHSIEDKSSTKLLIDRLCDDGQEQLPVIPEIISKYLGRIHKTLDANVRIPYSFRQLNNLPEKVKNVISPDGLRKLWRTRKFTKGLIIEEMQQAYMDAVFRSVSDYFHYKPDILSSFAKSLAVVVEQNHGLMKLLSENGSYSKIEELVCSLSSCPMLMFRVMLYKVSEHIKTIMKDCAPVPESSLMNDLGALNGLRDYWAPNDLPVNPKFQQLGEKLMKVVFESYIKRFNGAPESQLDFEQHIFSTAHQDPRVKLMLKKKTNITIHKESKLPMEVHRFCHEYIAKYELVQPMVLEEIERVKRAKSEQATTSKDVGTTSSLQIEDDKSTTTDETPEVLPRRSKSSNLRIENDRSSSTTTTITTDDTTEVLPRRSRSAKKKQTQPKHPEQRKPHSPPKLINGKVLKAIRKTRLNKKRHRTPDPPYRPNREAKKEPKPQIQEVSSACDKCYRMSQWCILYKKYLGRTKVQLENCRIRANKCDDLEKQTKMMGEKMEEKDRKIAELEKYRKHSCRDSPSISCLEHHISILIGAIKKFSTSKIGQIHNVYRLLNARNDNQSAYIAQLEAQLAASQKKVLELEDSENQPTCSSFDANLQKNQKFKEMESRMKKMEEEFEKLKTRTSSPSAPDFEALQDQILEKTASLRVSEKANSILVSKNLSLKEEVGRLHREMELMREREHSKDVELKKSQRENEVLQMTIQKHEESFKDVYYRFNNEDWEKTVQTLRNQFTTSPDCYNTLNYKEATFTFESLSVDPSQKVAIVPDISLSIKKCSLQANYTILMNTFAPDGSYVMAASQALLENFLKYVVKRRKKPIPGAFKTLKIELMGNLCKYGSTFFVRSRNCTILELHPENPGLERAGMAPFVNERNDDIVTYSDYQRYCKWSDLPPYPRSWWDKTTHDMPVWLARYYLVAGLWQSFAPTRTDIMDKLLDALEDTFMEDTKCFTKNLKKLIMESDGTTSNETLLGLQEPVTPEFVRSIWMDLPKKTSTKFRTLEDECLKVVFDDVSKLFNGEDPGILMPKLVKIAKLNKEVRKFTTKTKPPLDTDSKLPVEVYDFIWIDQRKTYDLLIEKIREIIENRPRQAVLSSKIEAKSESTSMNNDQSQSSKDSLPDPEEVKDPPEDETLNKEKSEAGAQSISAADEEEYDVESRSAQKNSKDHRIKIVPHKDLAYQKTAEKPSKLSERVVKTLSRTRRIPGRFRKADPLYSHPKSKKAPQKQAESASCRKCYRMSKRLRIVRRKWKMARLLLAKFREKTENFEELLTDFWELEKQVEQKDERIANLEEWVNEVFREYFVTVSRINKNQIQKIEYLEKKLKTNESAVLYNVAVRKSIESLEASLQDKEFEIAALSTNLPTPPISPQEFIQLKAALEKESMMRAIAEKQNQVLIQQTVTLKQENEILKRESGIAKDGGAELEAMKKRENTKDLELEALRREIDVLKQERKIDGERENAKDLELEALRREIEVFKVEKKINGETIKSLLYKNSKDSESSSEHGSSSPSFRYQ</sequence>
<dbReference type="Proteomes" id="UP000008068">
    <property type="component" value="Unassembled WGS sequence"/>
</dbReference>
<feature type="compositionally biased region" description="Basic residues" evidence="2">
    <location>
        <begin position="411"/>
        <end position="422"/>
    </location>
</feature>
<evidence type="ECO:0000256" key="1">
    <source>
        <dbReference type="SAM" id="Coils"/>
    </source>
</evidence>
<feature type="compositionally biased region" description="Basic and acidic residues" evidence="2">
    <location>
        <begin position="1204"/>
        <end position="1224"/>
    </location>
</feature>
<dbReference type="InParanoid" id="G0N884"/>
<feature type="compositionally biased region" description="Basic and acidic residues" evidence="2">
    <location>
        <begin position="1186"/>
        <end position="1197"/>
    </location>
</feature>
<evidence type="ECO:0000313" key="4">
    <source>
        <dbReference type="Proteomes" id="UP000008068"/>
    </source>
</evidence>
<feature type="region of interest" description="Disordered" evidence="2">
    <location>
        <begin position="341"/>
        <end position="477"/>
    </location>
</feature>
<feature type="coiled-coil region" evidence="1">
    <location>
        <begin position="1423"/>
        <end position="1497"/>
    </location>
</feature>
<dbReference type="eggNOG" id="ENOG502TK2R">
    <property type="taxonomic scope" value="Eukaryota"/>
</dbReference>
<feature type="coiled-coil region" evidence="1">
    <location>
        <begin position="695"/>
        <end position="743"/>
    </location>
</feature>
<feature type="region of interest" description="Disordered" evidence="2">
    <location>
        <begin position="1123"/>
        <end position="1224"/>
    </location>
</feature>
<feature type="compositionally biased region" description="Polar residues" evidence="2">
    <location>
        <begin position="346"/>
        <end position="361"/>
    </location>
</feature>
<feature type="region of interest" description="Disordered" evidence="2">
    <location>
        <begin position="1236"/>
        <end position="1261"/>
    </location>
</feature>
<feature type="region of interest" description="Disordered" evidence="2">
    <location>
        <begin position="1522"/>
        <end position="1544"/>
    </location>
</feature>
<keyword evidence="1" id="KW-0175">Coiled coil</keyword>
<organism evidence="4">
    <name type="scientific">Caenorhabditis brenneri</name>
    <name type="common">Nematode worm</name>
    <dbReference type="NCBI Taxonomy" id="135651"/>
    <lineage>
        <taxon>Eukaryota</taxon>
        <taxon>Metazoa</taxon>
        <taxon>Ecdysozoa</taxon>
        <taxon>Nematoda</taxon>
        <taxon>Chromadorea</taxon>
        <taxon>Rhabditida</taxon>
        <taxon>Rhabditina</taxon>
        <taxon>Rhabditomorpha</taxon>
        <taxon>Rhabditoidea</taxon>
        <taxon>Rhabditidae</taxon>
        <taxon>Peloderinae</taxon>
        <taxon>Caenorhabditis</taxon>
    </lineage>
</organism>
<evidence type="ECO:0000313" key="3">
    <source>
        <dbReference type="EMBL" id="EGT55057.1"/>
    </source>
</evidence>
<feature type="coiled-coil region" evidence="1">
    <location>
        <begin position="592"/>
        <end position="658"/>
    </location>
</feature>
<proteinExistence type="predicted"/>
<feature type="compositionally biased region" description="Low complexity" evidence="2">
    <location>
        <begin position="1533"/>
        <end position="1544"/>
    </location>
</feature>
<evidence type="ECO:0000256" key="2">
    <source>
        <dbReference type="SAM" id="MobiDB-lite"/>
    </source>
</evidence>
<reference evidence="4" key="1">
    <citation type="submission" date="2011-07" db="EMBL/GenBank/DDBJ databases">
        <authorList>
            <consortium name="Caenorhabditis brenneri Sequencing and Analysis Consortium"/>
            <person name="Wilson R.K."/>
        </authorList>
    </citation>
    <scope>NUCLEOTIDE SEQUENCE [LARGE SCALE GENOMIC DNA]</scope>
    <source>
        <strain evidence="4">PB2801</strain>
    </source>
</reference>
<dbReference type="EMBL" id="GL379849">
    <property type="protein sequence ID" value="EGT55057.1"/>
    <property type="molecule type" value="Genomic_DNA"/>
</dbReference>
<protein>
    <submittedName>
        <fullName evidence="3">Uncharacterized protein</fullName>
    </submittedName>
</protein>
<feature type="compositionally biased region" description="Basic and acidic residues" evidence="2">
    <location>
        <begin position="465"/>
        <end position="474"/>
    </location>
</feature>
<feature type="compositionally biased region" description="Polar residues" evidence="2">
    <location>
        <begin position="1133"/>
        <end position="1147"/>
    </location>
</feature>